<accession>A0ABM8VG13</accession>
<reference evidence="2 3" key="1">
    <citation type="submission" date="2021-06" db="EMBL/GenBank/DDBJ databases">
        <authorList>
            <person name="Criscuolo A."/>
        </authorList>
    </citation>
    <scope>NUCLEOTIDE SEQUENCE [LARGE SCALE GENOMIC DNA]</scope>
    <source>
        <strain evidence="3">CIP 111802</strain>
    </source>
</reference>
<sequence length="62" mass="7056">MSEQLNKEILEELKKINDKLDTMDQHRGLSTPLKFIAVILGVTVIGPLILLVIGMITRFFNF</sequence>
<dbReference type="EMBL" id="CAJVCE010000005">
    <property type="protein sequence ID" value="CAG7636780.1"/>
    <property type="molecule type" value="Genomic_DNA"/>
</dbReference>
<name>A0ABM8VG13_9BACL</name>
<keyword evidence="1" id="KW-1133">Transmembrane helix</keyword>
<feature type="transmembrane region" description="Helical" evidence="1">
    <location>
        <begin position="35"/>
        <end position="60"/>
    </location>
</feature>
<dbReference type="Proteomes" id="UP000730618">
    <property type="component" value="Unassembled WGS sequence"/>
</dbReference>
<gene>
    <name evidence="2" type="ORF">PAECIP111802_02287</name>
</gene>
<keyword evidence="1" id="KW-0812">Transmembrane</keyword>
<comment type="caution">
    <text evidence="2">The sequence shown here is derived from an EMBL/GenBank/DDBJ whole genome shotgun (WGS) entry which is preliminary data.</text>
</comment>
<evidence type="ECO:0000313" key="3">
    <source>
        <dbReference type="Proteomes" id="UP000730618"/>
    </source>
</evidence>
<keyword evidence="1" id="KW-0472">Membrane</keyword>
<evidence type="ECO:0000313" key="2">
    <source>
        <dbReference type="EMBL" id="CAG7636780.1"/>
    </source>
</evidence>
<proteinExistence type="predicted"/>
<dbReference type="RefSeq" id="WP_218098611.1">
    <property type="nucleotide sequence ID" value="NZ_CAJVCE010000005.1"/>
</dbReference>
<evidence type="ECO:0000256" key="1">
    <source>
        <dbReference type="SAM" id="Phobius"/>
    </source>
</evidence>
<organism evidence="2 3">
    <name type="scientific">Paenibacillus allorhizosphaerae</name>
    <dbReference type="NCBI Taxonomy" id="2849866"/>
    <lineage>
        <taxon>Bacteria</taxon>
        <taxon>Bacillati</taxon>
        <taxon>Bacillota</taxon>
        <taxon>Bacilli</taxon>
        <taxon>Bacillales</taxon>
        <taxon>Paenibacillaceae</taxon>
        <taxon>Paenibacillus</taxon>
    </lineage>
</organism>
<protein>
    <submittedName>
        <fullName evidence="2">Uncharacterized protein</fullName>
    </submittedName>
</protein>
<keyword evidence="3" id="KW-1185">Reference proteome</keyword>